<evidence type="ECO:0000259" key="7">
    <source>
        <dbReference type="Pfam" id="PF04884"/>
    </source>
</evidence>
<feature type="domain" description="Protein root UVB sensitive/RUS" evidence="7">
    <location>
        <begin position="176"/>
        <end position="414"/>
    </location>
</feature>
<gene>
    <name evidence="8" type="ORF">BEWA_007250</name>
</gene>
<dbReference type="RefSeq" id="XP_004830982.1">
    <property type="nucleotide sequence ID" value="XM_004830925.1"/>
</dbReference>
<protein>
    <recommendedName>
        <fullName evidence="7">Protein root UVB sensitive/RUS domain-containing protein</fullName>
    </recommendedName>
</protein>
<dbReference type="Pfam" id="PF04884">
    <property type="entry name" value="UVB_sens_prot"/>
    <property type="match status" value="1"/>
</dbReference>
<accession>L0B245</accession>
<evidence type="ECO:0000256" key="1">
    <source>
        <dbReference type="ARBA" id="ARBA00004370"/>
    </source>
</evidence>
<dbReference type="KEGG" id="beq:BEWA_007250"/>
<proteinExistence type="inferred from homology"/>
<dbReference type="eggNOG" id="KOG4249">
    <property type="taxonomic scope" value="Eukaryota"/>
</dbReference>
<dbReference type="GO" id="GO:0016020">
    <property type="term" value="C:membrane"/>
    <property type="evidence" value="ECO:0007669"/>
    <property type="project" value="UniProtKB-SubCell"/>
</dbReference>
<keyword evidence="5" id="KW-0472">Membrane</keyword>
<feature type="region of interest" description="Disordered" evidence="6">
    <location>
        <begin position="440"/>
        <end position="461"/>
    </location>
</feature>
<comment type="similarity">
    <text evidence="2">Belongs to the RUS1 family.</text>
</comment>
<dbReference type="EMBL" id="CP001670">
    <property type="protein sequence ID" value="AFZ81316.1"/>
    <property type="molecule type" value="Genomic_DNA"/>
</dbReference>
<dbReference type="OrthoDB" id="364779at2759"/>
<dbReference type="Proteomes" id="UP000031512">
    <property type="component" value="Chromosome 3"/>
</dbReference>
<evidence type="ECO:0000256" key="5">
    <source>
        <dbReference type="ARBA" id="ARBA00023136"/>
    </source>
</evidence>
<comment type="subcellular location">
    <subcellularLocation>
        <location evidence="1">Membrane</location>
    </subcellularLocation>
</comment>
<sequence length="743" mass="84358">MKWILLGLLIRYLSFAAFGILLTTRSCCNILVPFIKDDTNRCYTILNGTKNHPEKSVKRAKGLILPQCNLKHQANISPKRVGIEILNKSIKSLHCNTSAFLIPTPIGLDNYRVNITKLRLYSSSDSRNNSAKPDPTIVSRGINQNYGRKLSVRSFFNRIIGAFNFLKRCINIIIHPSVATKQYYKYAHWRMFERFSFSVLQTMASNIKSAPTNLQQNKVENTNIILMLKNKISESKMKSILATMIFKDAFSRIFHFLWFSEIGVGFDNNPKAFRLLGSILCSTATLIDFVCNVFTFGPKMIMGACTNAVRQIGLLTMSASQGPFYNSFHVKNTATNIGEITAKLEAQNPICDFSGIALGIYLTNLLNEQPFVIQATTVILTSLISNVATYMCVKSVSFKNLNPQRCFVVLEDFASALLRRLDRYLRYHKMRMEIKRQKENFNSRNSDDEESESIESTSSNSCFDDDECGAIAELIYNYEFDTAARLLQRFTSTHLCNKLRASRGNIDESNESSITNKSTISDNYLDDPTTKLPDEPLNLVQKKIKIKFLTPDDIAKKEPLLFPGREGALRMGAIKYSLNEISVCHATLLEYLKIFKGERFVVVLGSDGIVEAAIHRSAKPRDAILAILTYNIAEKLWTVVTESTEEDFIDFQFNQIWEMFKRSAVGLRDVLLHLNAKLENRKGHRLNTDGQQLKEEMETWKRGVQTVIYAYTMAKACIDEVMLNIEAVNWDVDKFELCSPVKG</sequence>
<name>L0B245_THEEQ</name>
<reference evidence="8 9" key="1">
    <citation type="journal article" date="2012" name="BMC Genomics">
        <title>Comparative genomic analysis and phylogenetic position of Theileria equi.</title>
        <authorList>
            <person name="Kappmeyer L.S."/>
            <person name="Thiagarajan M."/>
            <person name="Herndon D.R."/>
            <person name="Ramsay J.D."/>
            <person name="Caler E."/>
            <person name="Djikeng A."/>
            <person name="Gillespie J.J."/>
            <person name="Lau A.O."/>
            <person name="Roalson E.H."/>
            <person name="Silva J.C."/>
            <person name="Silva M.G."/>
            <person name="Suarez C.E."/>
            <person name="Ueti M.W."/>
            <person name="Nene V.M."/>
            <person name="Mealey R.H."/>
            <person name="Knowles D.P."/>
            <person name="Brayton K.A."/>
        </authorList>
    </citation>
    <scope>NUCLEOTIDE SEQUENCE [LARGE SCALE GENOMIC DNA]</scope>
    <source>
        <strain evidence="8 9">WA</strain>
    </source>
</reference>
<evidence type="ECO:0000256" key="6">
    <source>
        <dbReference type="SAM" id="MobiDB-lite"/>
    </source>
</evidence>
<keyword evidence="9" id="KW-1185">Reference proteome</keyword>
<dbReference type="VEuPathDB" id="PiroplasmaDB:BEWA_007250"/>
<dbReference type="AlphaFoldDB" id="L0B245"/>
<dbReference type="GeneID" id="15806435"/>
<keyword evidence="4" id="KW-1133">Transmembrane helix</keyword>
<feature type="region of interest" description="Disordered" evidence="6">
    <location>
        <begin position="507"/>
        <end position="527"/>
    </location>
</feature>
<keyword evidence="3" id="KW-0812">Transmembrane</keyword>
<organism evidence="8 9">
    <name type="scientific">Theileria equi strain WA</name>
    <dbReference type="NCBI Taxonomy" id="1537102"/>
    <lineage>
        <taxon>Eukaryota</taxon>
        <taxon>Sar</taxon>
        <taxon>Alveolata</taxon>
        <taxon>Apicomplexa</taxon>
        <taxon>Aconoidasida</taxon>
        <taxon>Piroplasmida</taxon>
        <taxon>Theileriidae</taxon>
        <taxon>Theileria</taxon>
    </lineage>
</organism>
<evidence type="ECO:0000256" key="2">
    <source>
        <dbReference type="ARBA" id="ARBA00007558"/>
    </source>
</evidence>
<evidence type="ECO:0000256" key="4">
    <source>
        <dbReference type="ARBA" id="ARBA00022989"/>
    </source>
</evidence>
<feature type="compositionally biased region" description="Polar residues" evidence="6">
    <location>
        <begin position="511"/>
        <end position="522"/>
    </location>
</feature>
<evidence type="ECO:0000256" key="3">
    <source>
        <dbReference type="ARBA" id="ARBA00022692"/>
    </source>
</evidence>
<evidence type="ECO:0000313" key="8">
    <source>
        <dbReference type="EMBL" id="AFZ81316.1"/>
    </source>
</evidence>
<evidence type="ECO:0000313" key="9">
    <source>
        <dbReference type="Proteomes" id="UP000031512"/>
    </source>
</evidence>
<dbReference type="InterPro" id="IPR054549">
    <property type="entry name" value="UVB_sens_RUS_dom"/>
</dbReference>
<dbReference type="PANTHER" id="PTHR12770:SF31">
    <property type="entry name" value="RUS FAMILY MEMBER 1"/>
    <property type="match status" value="1"/>
</dbReference>
<dbReference type="InterPro" id="IPR006968">
    <property type="entry name" value="RUS_fam"/>
</dbReference>
<dbReference type="PANTHER" id="PTHR12770">
    <property type="entry name" value="RUS1 FAMILY PROTEIN C16ORF58"/>
    <property type="match status" value="1"/>
</dbReference>